<keyword evidence="7" id="KW-0067">ATP-binding</keyword>
<dbReference type="InterPro" id="IPR035965">
    <property type="entry name" value="PAS-like_dom_sf"/>
</dbReference>
<dbReference type="Pfam" id="PF13426">
    <property type="entry name" value="PAS_9"/>
    <property type="match status" value="1"/>
</dbReference>
<dbReference type="PROSITE" id="PS50112">
    <property type="entry name" value="PAS"/>
    <property type="match status" value="2"/>
</dbReference>
<dbReference type="Pfam" id="PF00512">
    <property type="entry name" value="HisKA"/>
    <property type="match status" value="1"/>
</dbReference>
<dbReference type="CDD" id="cd00082">
    <property type="entry name" value="HisKA"/>
    <property type="match status" value="1"/>
</dbReference>
<organism evidence="11">
    <name type="scientific">uncultured Desulfobacteraceae bacterium</name>
    <dbReference type="NCBI Taxonomy" id="218296"/>
    <lineage>
        <taxon>Bacteria</taxon>
        <taxon>Pseudomonadati</taxon>
        <taxon>Thermodesulfobacteriota</taxon>
        <taxon>Desulfobacteria</taxon>
        <taxon>Desulfobacterales</taxon>
        <taxon>Desulfobacteraceae</taxon>
        <taxon>environmental samples</taxon>
    </lineage>
</organism>
<comment type="catalytic activity">
    <reaction evidence="1">
        <text>ATP + protein L-histidine = ADP + protein N-phospho-L-histidine.</text>
        <dbReference type="EC" id="2.7.13.3"/>
    </reaction>
</comment>
<dbReference type="GO" id="GO:0005524">
    <property type="term" value="F:ATP binding"/>
    <property type="evidence" value="ECO:0007669"/>
    <property type="project" value="UniProtKB-KW"/>
</dbReference>
<protein>
    <recommendedName>
        <fullName evidence="2">histidine kinase</fullName>
        <ecNumber evidence="2">2.7.13.3</ecNumber>
    </recommendedName>
</protein>
<dbReference type="Pfam" id="PF13185">
    <property type="entry name" value="GAF_2"/>
    <property type="match status" value="1"/>
</dbReference>
<dbReference type="SMART" id="SM00091">
    <property type="entry name" value="PAS"/>
    <property type="match status" value="2"/>
</dbReference>
<dbReference type="GO" id="GO:0006355">
    <property type="term" value="P:regulation of DNA-templated transcription"/>
    <property type="evidence" value="ECO:0007669"/>
    <property type="project" value="InterPro"/>
</dbReference>
<evidence type="ECO:0000256" key="3">
    <source>
        <dbReference type="ARBA" id="ARBA00022553"/>
    </source>
</evidence>
<dbReference type="CDD" id="cd00130">
    <property type="entry name" value="PAS"/>
    <property type="match status" value="2"/>
</dbReference>
<dbReference type="SMART" id="SM00065">
    <property type="entry name" value="GAF"/>
    <property type="match status" value="1"/>
</dbReference>
<dbReference type="EMBL" id="CAACVI010000052">
    <property type="protein sequence ID" value="VEN75464.1"/>
    <property type="molecule type" value="Genomic_DNA"/>
</dbReference>
<feature type="domain" description="PAS" evidence="10">
    <location>
        <begin position="477"/>
        <end position="526"/>
    </location>
</feature>
<dbReference type="SUPFAM" id="SSF55781">
    <property type="entry name" value="GAF domain-like"/>
    <property type="match status" value="1"/>
</dbReference>
<dbReference type="InterPro" id="IPR013767">
    <property type="entry name" value="PAS_fold"/>
</dbReference>
<accession>A0A484HK24</accession>
<keyword evidence="3" id="KW-0597">Phosphoprotein</keyword>
<dbReference type="SUPFAM" id="SSF47384">
    <property type="entry name" value="Homodimeric domain of signal transducing histidine kinase"/>
    <property type="match status" value="1"/>
</dbReference>
<evidence type="ECO:0000256" key="7">
    <source>
        <dbReference type="ARBA" id="ARBA00022840"/>
    </source>
</evidence>
<dbReference type="InterPro" id="IPR003661">
    <property type="entry name" value="HisK_dim/P_dom"/>
</dbReference>
<dbReference type="Gene3D" id="1.10.287.130">
    <property type="match status" value="1"/>
</dbReference>
<dbReference type="Pfam" id="PF00989">
    <property type="entry name" value="PAS"/>
    <property type="match status" value="1"/>
</dbReference>
<dbReference type="SMART" id="SM00387">
    <property type="entry name" value="HATPase_c"/>
    <property type="match status" value="1"/>
</dbReference>
<evidence type="ECO:0000256" key="5">
    <source>
        <dbReference type="ARBA" id="ARBA00022741"/>
    </source>
</evidence>
<evidence type="ECO:0000313" key="11">
    <source>
        <dbReference type="EMBL" id="VEN75464.1"/>
    </source>
</evidence>
<keyword evidence="6" id="KW-0418">Kinase</keyword>
<dbReference type="InterPro" id="IPR004358">
    <property type="entry name" value="Sig_transdc_His_kin-like_C"/>
</dbReference>
<keyword evidence="4" id="KW-0808">Transferase</keyword>
<dbReference type="GO" id="GO:0000155">
    <property type="term" value="F:phosphorelay sensor kinase activity"/>
    <property type="evidence" value="ECO:0007669"/>
    <property type="project" value="InterPro"/>
</dbReference>
<feature type="domain" description="Histidine kinase" evidence="9">
    <location>
        <begin position="618"/>
        <end position="842"/>
    </location>
</feature>
<dbReference type="Pfam" id="PF02518">
    <property type="entry name" value="HATPase_c"/>
    <property type="match status" value="1"/>
</dbReference>
<dbReference type="Gene3D" id="3.30.450.20">
    <property type="entry name" value="PAS domain"/>
    <property type="match status" value="2"/>
</dbReference>
<evidence type="ECO:0000259" key="9">
    <source>
        <dbReference type="PROSITE" id="PS50109"/>
    </source>
</evidence>
<dbReference type="InterPro" id="IPR036890">
    <property type="entry name" value="HATPase_C_sf"/>
</dbReference>
<sequence length="843" mass="94929">MLDTLAGATIAFIGGGKFCRDILSVMTDPLFRDRDFKILGVADLKEDAPGARLARERRIFTTTRQADILALDGLEFVVEVTADDDLPERLMREKPNGLTFIDRFTAALLFDSLQVEKKKIALANQMERRGEPPEALEEFLVFADSFKKIIESRHKYSRNIKKRLITSKRQLSQILNGSTAPTFVINKDHVITHWNKALERLSGKSARDMVGTRRQSEPFWGKKRMTMADIILDPPDEKTIRNLYGESLKKSRMIEGSYEAEEFFPSLLPGGRWCFFTAAPIKDPDGNITGAVETLWDRTDYKETEEEKERHYTDIAALYSIYTALDTSLDLDSRINAAAKNIMELLPAETACVFLRDDDGILRLKYAYGKCSKPGEEGFSPDLGIMKKTLSTGKVMIHGDLSGAWSDDIVPFVHLGIFSMAWIPITSKNNRKLGVIRVGSKTPDFFSDKRKNMLDLIGNRLGVAIENSRIYHQYIKSEEKYRSLFDNDPSHIFIMSRDSFAILDSNRRAEEFYGYSKDELAGMSFLDLGSKHKSDERDEEVLAGLEKAGENRPVVFSKKRHYKKNEEPVFVNIHVSRSKYQGEDALIAATTDVTEIVKNENDLIQAGKMSILGTMAAGLAHELNQPLNVIQICSDLLLKLLKKNGDPDRDQLETVAGDIGENVQRAAAIITHMRGFSRQSEGIRTPTDINRPIQDVFKLIGHKLKSNRIHVNLNLQPDLPLIMAEHNRLEQVFLNLVKNSMDAINEKEADMGPGDWEKTISINSFSVKDQVIVEVSDNGVGIPEKNIHKIYEPFFTTKNPDEGTGLGIGISDRIIRDYDGRMIVDSKPGEGTTFILTFPESSS</sequence>
<feature type="domain" description="PAS" evidence="10">
    <location>
        <begin position="167"/>
        <end position="251"/>
    </location>
</feature>
<dbReference type="SUPFAM" id="SSF55785">
    <property type="entry name" value="PYP-like sensor domain (PAS domain)"/>
    <property type="match status" value="2"/>
</dbReference>
<dbReference type="PRINTS" id="PR00344">
    <property type="entry name" value="BCTRLSENSOR"/>
</dbReference>
<dbReference type="InterPro" id="IPR003018">
    <property type="entry name" value="GAF"/>
</dbReference>
<dbReference type="PROSITE" id="PS50109">
    <property type="entry name" value="HIS_KIN"/>
    <property type="match status" value="1"/>
</dbReference>
<dbReference type="PANTHER" id="PTHR43065:SF46">
    <property type="entry name" value="C4-DICARBOXYLATE TRANSPORT SENSOR PROTEIN DCTB"/>
    <property type="match status" value="1"/>
</dbReference>
<dbReference type="InterPro" id="IPR003594">
    <property type="entry name" value="HATPase_dom"/>
</dbReference>
<evidence type="ECO:0000256" key="8">
    <source>
        <dbReference type="ARBA" id="ARBA00023012"/>
    </source>
</evidence>
<dbReference type="NCBIfam" id="TIGR00229">
    <property type="entry name" value="sensory_box"/>
    <property type="match status" value="1"/>
</dbReference>
<evidence type="ECO:0000256" key="2">
    <source>
        <dbReference type="ARBA" id="ARBA00012438"/>
    </source>
</evidence>
<dbReference type="SMART" id="SM00388">
    <property type="entry name" value="HisKA"/>
    <property type="match status" value="1"/>
</dbReference>
<reference evidence="11" key="1">
    <citation type="submission" date="2019-01" db="EMBL/GenBank/DDBJ databases">
        <authorList>
            <consortium name="Genoscope - CEA"/>
            <person name="William W."/>
        </authorList>
    </citation>
    <scope>NUCLEOTIDE SEQUENCE</scope>
    <source>
        <strain evidence="11">CR-1</strain>
    </source>
</reference>
<dbReference type="PANTHER" id="PTHR43065">
    <property type="entry name" value="SENSOR HISTIDINE KINASE"/>
    <property type="match status" value="1"/>
</dbReference>
<keyword evidence="5" id="KW-0547">Nucleotide-binding</keyword>
<evidence type="ECO:0000256" key="4">
    <source>
        <dbReference type="ARBA" id="ARBA00022679"/>
    </source>
</evidence>
<dbReference type="EC" id="2.7.13.3" evidence="2"/>
<dbReference type="InterPro" id="IPR036097">
    <property type="entry name" value="HisK_dim/P_sf"/>
</dbReference>
<name>A0A484HK24_9BACT</name>
<evidence type="ECO:0000259" key="10">
    <source>
        <dbReference type="PROSITE" id="PS50112"/>
    </source>
</evidence>
<dbReference type="InterPro" id="IPR029016">
    <property type="entry name" value="GAF-like_dom_sf"/>
</dbReference>
<dbReference type="AlphaFoldDB" id="A0A484HK24"/>
<gene>
    <name evidence="11" type="ORF">EPICR_90061</name>
</gene>
<dbReference type="InterPro" id="IPR005467">
    <property type="entry name" value="His_kinase_dom"/>
</dbReference>
<proteinExistence type="predicted"/>
<keyword evidence="8" id="KW-0902">Two-component regulatory system</keyword>
<dbReference type="Gene3D" id="3.30.450.40">
    <property type="match status" value="1"/>
</dbReference>
<dbReference type="Gene3D" id="3.30.565.10">
    <property type="entry name" value="Histidine kinase-like ATPase, C-terminal domain"/>
    <property type="match status" value="1"/>
</dbReference>
<dbReference type="SUPFAM" id="SSF55874">
    <property type="entry name" value="ATPase domain of HSP90 chaperone/DNA topoisomerase II/histidine kinase"/>
    <property type="match status" value="1"/>
</dbReference>
<dbReference type="InterPro" id="IPR000014">
    <property type="entry name" value="PAS"/>
</dbReference>
<evidence type="ECO:0000256" key="1">
    <source>
        <dbReference type="ARBA" id="ARBA00000085"/>
    </source>
</evidence>
<evidence type="ECO:0000256" key="6">
    <source>
        <dbReference type="ARBA" id="ARBA00022777"/>
    </source>
</evidence>